<gene>
    <name evidence="2" type="ORF">G6Z78_0001898</name>
</gene>
<sequence length="253" mass="29820">MLVEVYGNTAPTDKLCREWFRHFKDGDFSVEDKPRSEQPKKFEEKELEALMLISLDVVSLFTNIPIDLASDNVVRRWDSISKKTKILLDEFLIAFRIVLNSTVFIFNKKMYKYFHLCHPKFQQNNLIVLINIFLQNGYPLHFIFSTIHNSIKYHINNINSLNNNKDDTERSFTIPKQLKTRLHEHVSDINISSKSINHNFKCDKVNMLESSYNKRLISEMIYIKKQKYGINRQNDTESLPELYSNIIHSLSPS</sequence>
<dbReference type="Gene3D" id="1.10.10.1450">
    <property type="match status" value="1"/>
</dbReference>
<proteinExistence type="predicted"/>
<feature type="non-terminal residue" evidence="2">
    <location>
        <position position="253"/>
    </location>
</feature>
<evidence type="ECO:0000313" key="3">
    <source>
        <dbReference type="Proteomes" id="UP000668214"/>
    </source>
</evidence>
<dbReference type="Proteomes" id="UP000668214">
    <property type="component" value="Unassembled WGS sequence"/>
</dbReference>
<keyword evidence="3" id="KW-1185">Reference proteome</keyword>
<evidence type="ECO:0000259" key="1">
    <source>
        <dbReference type="Pfam" id="PF26215"/>
    </source>
</evidence>
<feature type="domain" description="Helix-turn-helix" evidence="1">
    <location>
        <begin position="114"/>
        <end position="148"/>
    </location>
</feature>
<feature type="non-terminal residue" evidence="2">
    <location>
        <position position="1"/>
    </location>
</feature>
<comment type="caution">
    <text evidence="2">The sequence shown here is derived from an EMBL/GenBank/DDBJ whole genome shotgun (WGS) entry which is preliminary data.</text>
</comment>
<evidence type="ECO:0000313" key="2">
    <source>
        <dbReference type="EMBL" id="KAG5314520.1"/>
    </source>
</evidence>
<reference evidence="2" key="1">
    <citation type="submission" date="2020-02" db="EMBL/GenBank/DDBJ databases">
        <title>Relaxed selection underlies rapid genomic changes in the transitions from sociality to social parasitism in ants.</title>
        <authorList>
            <person name="Bi X."/>
        </authorList>
    </citation>
    <scope>NUCLEOTIDE SEQUENCE</scope>
    <source>
        <strain evidence="2">BGI-DK2014c</strain>
        <tissue evidence="2">Whole body</tissue>
    </source>
</reference>
<dbReference type="InterPro" id="IPR058912">
    <property type="entry name" value="HTH_animal"/>
</dbReference>
<organism evidence="2 3">
    <name type="scientific">Pseudoatta argentina</name>
    <dbReference type="NCBI Taxonomy" id="621737"/>
    <lineage>
        <taxon>Eukaryota</taxon>
        <taxon>Metazoa</taxon>
        <taxon>Ecdysozoa</taxon>
        <taxon>Arthropoda</taxon>
        <taxon>Hexapoda</taxon>
        <taxon>Insecta</taxon>
        <taxon>Pterygota</taxon>
        <taxon>Neoptera</taxon>
        <taxon>Endopterygota</taxon>
        <taxon>Hymenoptera</taxon>
        <taxon>Apocrita</taxon>
        <taxon>Aculeata</taxon>
        <taxon>Formicoidea</taxon>
        <taxon>Formicidae</taxon>
        <taxon>Myrmicinae</taxon>
        <taxon>Pseudoatta</taxon>
    </lineage>
</organism>
<name>A0A836EIU1_9HYME</name>
<dbReference type="Pfam" id="PF26215">
    <property type="entry name" value="HTH_animal"/>
    <property type="match status" value="1"/>
</dbReference>
<accession>A0A836EIU1</accession>
<protein>
    <submittedName>
        <fullName evidence="2">MOS1T transposase</fullName>
    </submittedName>
</protein>
<dbReference type="AlphaFoldDB" id="A0A836EIU1"/>
<dbReference type="EMBL" id="JAANIA010002452">
    <property type="protein sequence ID" value="KAG5314520.1"/>
    <property type="molecule type" value="Genomic_DNA"/>
</dbReference>